<evidence type="ECO:0000313" key="3">
    <source>
        <dbReference type="EMBL" id="CAL8146610.1"/>
    </source>
</evidence>
<organism evidence="3 4">
    <name type="scientific">Orchesella dallaii</name>
    <dbReference type="NCBI Taxonomy" id="48710"/>
    <lineage>
        <taxon>Eukaryota</taxon>
        <taxon>Metazoa</taxon>
        <taxon>Ecdysozoa</taxon>
        <taxon>Arthropoda</taxon>
        <taxon>Hexapoda</taxon>
        <taxon>Collembola</taxon>
        <taxon>Entomobryomorpha</taxon>
        <taxon>Entomobryoidea</taxon>
        <taxon>Orchesellidae</taxon>
        <taxon>Orchesellinae</taxon>
        <taxon>Orchesella</taxon>
    </lineage>
</organism>
<gene>
    <name evidence="3" type="ORF">ODALV1_LOCUS30871</name>
</gene>
<name>A0ABP1S8C3_9HEXA</name>
<comment type="caution">
    <text evidence="3">The sequence shown here is derived from an EMBL/GenBank/DDBJ whole genome shotgun (WGS) entry which is preliminary data.</text>
</comment>
<feature type="chain" id="PRO_5047283836" evidence="2">
    <location>
        <begin position="22"/>
        <end position="231"/>
    </location>
</feature>
<evidence type="ECO:0000256" key="1">
    <source>
        <dbReference type="SAM" id="MobiDB-lite"/>
    </source>
</evidence>
<protein>
    <submittedName>
        <fullName evidence="3">Uncharacterized protein</fullName>
    </submittedName>
</protein>
<feature type="signal peptide" evidence="2">
    <location>
        <begin position="1"/>
        <end position="21"/>
    </location>
</feature>
<reference evidence="3 4" key="1">
    <citation type="submission" date="2024-08" db="EMBL/GenBank/DDBJ databases">
        <authorList>
            <person name="Cucini C."/>
            <person name="Frati F."/>
        </authorList>
    </citation>
    <scope>NUCLEOTIDE SEQUENCE [LARGE SCALE GENOMIC DNA]</scope>
</reference>
<feature type="region of interest" description="Disordered" evidence="1">
    <location>
        <begin position="206"/>
        <end position="231"/>
    </location>
</feature>
<dbReference type="Proteomes" id="UP001642540">
    <property type="component" value="Unassembled WGS sequence"/>
</dbReference>
<proteinExistence type="predicted"/>
<evidence type="ECO:0000313" key="4">
    <source>
        <dbReference type="Proteomes" id="UP001642540"/>
    </source>
</evidence>
<accession>A0ABP1S8C3</accession>
<keyword evidence="2" id="KW-0732">Signal</keyword>
<dbReference type="EMBL" id="CAXLJM020000164">
    <property type="protein sequence ID" value="CAL8146610.1"/>
    <property type="molecule type" value="Genomic_DNA"/>
</dbReference>
<evidence type="ECO:0000256" key="2">
    <source>
        <dbReference type="SAM" id="SignalP"/>
    </source>
</evidence>
<sequence length="231" mass="26515">MPSQSSSIIIIILFSATFTDSSTVNKSADRRLENTFNFLDFKCNHYNLTNLSVFERKFCNIHKTTKPYKNTLPSPLPWVTIPRKPRKIETDTFFGKLECVLMIFGVVYLLWRLWECIWGFVKLPDNQVIQEERNRLHATNNLINHNPTYQSARIVIPTECLLPQTSNAFETTALISIPSEPIIPRINFEGPSPIHTLATCQLGSPPRYCDPEEPPPEYPAPPTYSECIEKE</sequence>
<keyword evidence="4" id="KW-1185">Reference proteome</keyword>